<evidence type="ECO:0000256" key="1">
    <source>
        <dbReference type="ARBA" id="ARBA00011738"/>
    </source>
</evidence>
<dbReference type="InterPro" id="IPR013097">
    <property type="entry name" value="Dabb"/>
</dbReference>
<dbReference type="SUPFAM" id="SSF54909">
    <property type="entry name" value="Dimeric alpha+beta barrel"/>
    <property type="match status" value="1"/>
</dbReference>
<proteinExistence type="predicted"/>
<feature type="domain" description="Stress-response A/B barrel" evidence="2">
    <location>
        <begin position="15"/>
        <end position="103"/>
    </location>
</feature>
<dbReference type="InterPro" id="IPR011008">
    <property type="entry name" value="Dimeric_a/b-barrel"/>
</dbReference>
<dbReference type="AlphaFoldDB" id="A0A498IK02"/>
<keyword evidence="4" id="KW-1185">Reference proteome</keyword>
<accession>A0A498IK02</accession>
<protein>
    <recommendedName>
        <fullName evidence="2">Stress-response A/B barrel domain-containing protein</fullName>
    </recommendedName>
</protein>
<comment type="subunit">
    <text evidence="1">Homodimer.</text>
</comment>
<dbReference type="SMART" id="SM00886">
    <property type="entry name" value="Dabb"/>
    <property type="match status" value="1"/>
</dbReference>
<dbReference type="PANTHER" id="PTHR33178">
    <property type="match status" value="1"/>
</dbReference>
<evidence type="ECO:0000313" key="3">
    <source>
        <dbReference type="EMBL" id="RXH83499.1"/>
    </source>
</evidence>
<comment type="caution">
    <text evidence="3">The sequence shown here is derived from an EMBL/GenBank/DDBJ whole genome shotgun (WGS) entry which is preliminary data.</text>
</comment>
<evidence type="ECO:0000259" key="2">
    <source>
        <dbReference type="PROSITE" id="PS51502"/>
    </source>
</evidence>
<evidence type="ECO:0000313" key="4">
    <source>
        <dbReference type="Proteomes" id="UP000290289"/>
    </source>
</evidence>
<dbReference type="InterPro" id="IPR044662">
    <property type="entry name" value="HS1/DABB1-like"/>
</dbReference>
<organism evidence="3 4">
    <name type="scientific">Malus domestica</name>
    <name type="common">Apple</name>
    <name type="synonym">Pyrus malus</name>
    <dbReference type="NCBI Taxonomy" id="3750"/>
    <lineage>
        <taxon>Eukaryota</taxon>
        <taxon>Viridiplantae</taxon>
        <taxon>Streptophyta</taxon>
        <taxon>Embryophyta</taxon>
        <taxon>Tracheophyta</taxon>
        <taxon>Spermatophyta</taxon>
        <taxon>Magnoliopsida</taxon>
        <taxon>eudicotyledons</taxon>
        <taxon>Gunneridae</taxon>
        <taxon>Pentapetalae</taxon>
        <taxon>rosids</taxon>
        <taxon>fabids</taxon>
        <taxon>Rosales</taxon>
        <taxon>Rosaceae</taxon>
        <taxon>Amygdaloideae</taxon>
        <taxon>Maleae</taxon>
        <taxon>Malus</taxon>
    </lineage>
</organism>
<sequence length="164" mass="18407">MGSTVELENNIMGEFKHLVIVKFKENVLMEEILKDMEKMVAEIDAIKGQDLESLEMLRQGFTHAFLMTFKNKEGYSVFLGHPKHQEFSATFSTAIEKIVLLDFPATLVKPPPKAPAEEPSAAQNDQKASINLFPISYTNYRCKSLIISNPSCSSSLHYVPSKLP</sequence>
<dbReference type="Proteomes" id="UP000290289">
    <property type="component" value="Chromosome 11"/>
</dbReference>
<name>A0A498IK02_MALDO</name>
<dbReference type="STRING" id="3750.A0A498IK02"/>
<dbReference type="PROSITE" id="PS51502">
    <property type="entry name" value="S_R_A_B_BARREL"/>
    <property type="match status" value="1"/>
</dbReference>
<dbReference type="Pfam" id="PF07876">
    <property type="entry name" value="Dabb"/>
    <property type="match status" value="1"/>
</dbReference>
<dbReference type="Gene3D" id="3.30.70.100">
    <property type="match status" value="1"/>
</dbReference>
<dbReference type="EMBL" id="RDQH01000337">
    <property type="protein sequence ID" value="RXH83499.1"/>
    <property type="molecule type" value="Genomic_DNA"/>
</dbReference>
<dbReference type="PANTHER" id="PTHR33178:SF4">
    <property type="entry name" value="EXPRESSED PROTEIN"/>
    <property type="match status" value="1"/>
</dbReference>
<gene>
    <name evidence="3" type="ORF">DVH24_005752</name>
</gene>
<reference evidence="3 4" key="1">
    <citation type="submission" date="2018-10" db="EMBL/GenBank/DDBJ databases">
        <title>A high-quality apple genome assembly.</title>
        <authorList>
            <person name="Hu J."/>
        </authorList>
    </citation>
    <scope>NUCLEOTIDE SEQUENCE [LARGE SCALE GENOMIC DNA]</scope>
    <source>
        <strain evidence="4">cv. HFTH1</strain>
        <tissue evidence="3">Young leaf</tissue>
    </source>
</reference>